<accession>A0A5N5WGJ0</accession>
<name>A0A5N5WGJ0_9EURO</name>
<feature type="signal peptide" evidence="1">
    <location>
        <begin position="1"/>
        <end position="23"/>
    </location>
</feature>
<protein>
    <submittedName>
        <fullName evidence="2">Uncharacterized protein</fullName>
    </submittedName>
</protein>
<keyword evidence="1" id="KW-0732">Signal</keyword>
<sequence>MIFPNFYHLGLLIWCALNIVIHAYNLDERLEPQGPLGVRLDYNLATSWPEPLTKKGKQVLSKITDGQLWQMAYDAYDEMTTEMGRYGVRAKKDVSTGLTILAFRNEIILSSMVKGLGAFAYDYPPSLVSKSLQLCQITWETGRGKEGEIHKNQGSCGEVMAVQLYYTIHDSPLAEQNARVGAVLFSKDNQKLVRTPPCGTGRSDIWGCNLLVSREGLIVLDESIEVESYDLKDLAGGLDTIG</sequence>
<dbReference type="OrthoDB" id="3780330at2759"/>
<evidence type="ECO:0000313" key="3">
    <source>
        <dbReference type="Proteomes" id="UP000326565"/>
    </source>
</evidence>
<gene>
    <name evidence="2" type="ORF">BDV29DRAFT_196615</name>
</gene>
<evidence type="ECO:0000313" key="2">
    <source>
        <dbReference type="EMBL" id="KAB8067209.1"/>
    </source>
</evidence>
<feature type="chain" id="PRO_5025010305" evidence="1">
    <location>
        <begin position="24"/>
        <end position="242"/>
    </location>
</feature>
<organism evidence="2 3">
    <name type="scientific">Aspergillus leporis</name>
    <dbReference type="NCBI Taxonomy" id="41062"/>
    <lineage>
        <taxon>Eukaryota</taxon>
        <taxon>Fungi</taxon>
        <taxon>Dikarya</taxon>
        <taxon>Ascomycota</taxon>
        <taxon>Pezizomycotina</taxon>
        <taxon>Eurotiomycetes</taxon>
        <taxon>Eurotiomycetidae</taxon>
        <taxon>Eurotiales</taxon>
        <taxon>Aspergillaceae</taxon>
        <taxon>Aspergillus</taxon>
        <taxon>Aspergillus subgen. Circumdati</taxon>
    </lineage>
</organism>
<evidence type="ECO:0000256" key="1">
    <source>
        <dbReference type="SAM" id="SignalP"/>
    </source>
</evidence>
<dbReference type="EMBL" id="ML732534">
    <property type="protein sequence ID" value="KAB8067209.1"/>
    <property type="molecule type" value="Genomic_DNA"/>
</dbReference>
<proteinExistence type="predicted"/>
<dbReference type="AlphaFoldDB" id="A0A5N5WGJ0"/>
<dbReference type="Proteomes" id="UP000326565">
    <property type="component" value="Unassembled WGS sequence"/>
</dbReference>
<reference evidence="2 3" key="1">
    <citation type="submission" date="2019-04" db="EMBL/GenBank/DDBJ databases">
        <title>Friends and foes A comparative genomics study of 23 Aspergillus species from section Flavi.</title>
        <authorList>
            <consortium name="DOE Joint Genome Institute"/>
            <person name="Kjaerbolling I."/>
            <person name="Vesth T."/>
            <person name="Frisvad J.C."/>
            <person name="Nybo J.L."/>
            <person name="Theobald S."/>
            <person name="Kildgaard S."/>
            <person name="Isbrandt T."/>
            <person name="Kuo A."/>
            <person name="Sato A."/>
            <person name="Lyhne E.K."/>
            <person name="Kogle M.E."/>
            <person name="Wiebenga A."/>
            <person name="Kun R.S."/>
            <person name="Lubbers R.J."/>
            <person name="Makela M.R."/>
            <person name="Barry K."/>
            <person name="Chovatia M."/>
            <person name="Clum A."/>
            <person name="Daum C."/>
            <person name="Haridas S."/>
            <person name="He G."/>
            <person name="LaButti K."/>
            <person name="Lipzen A."/>
            <person name="Mondo S."/>
            <person name="Riley R."/>
            <person name="Salamov A."/>
            <person name="Simmons B.A."/>
            <person name="Magnuson J.K."/>
            <person name="Henrissat B."/>
            <person name="Mortensen U.H."/>
            <person name="Larsen T.O."/>
            <person name="Devries R.P."/>
            <person name="Grigoriev I.V."/>
            <person name="Machida M."/>
            <person name="Baker S.E."/>
            <person name="Andersen M.R."/>
        </authorList>
    </citation>
    <scope>NUCLEOTIDE SEQUENCE [LARGE SCALE GENOMIC DNA]</scope>
    <source>
        <strain evidence="2 3">CBS 151.66</strain>
    </source>
</reference>
<keyword evidence="3" id="KW-1185">Reference proteome</keyword>